<evidence type="ECO:0000313" key="12">
    <source>
        <dbReference type="EMBL" id="KAG6655444.1"/>
    </source>
</evidence>
<dbReference type="Proteomes" id="UP000811609">
    <property type="component" value="Chromosome 5"/>
</dbReference>
<keyword evidence="13" id="KW-1185">Reference proteome</keyword>
<keyword evidence="6" id="KW-0007">Acetylation</keyword>
<evidence type="ECO:0000256" key="8">
    <source>
        <dbReference type="ARBA" id="ARBA00023136"/>
    </source>
</evidence>
<dbReference type="AlphaFoldDB" id="A0A8T1QMW4"/>
<comment type="caution">
    <text evidence="12">The sequence shown here is derived from an EMBL/GenBank/DDBJ whole genome shotgun (WGS) entry which is preliminary data.</text>
</comment>
<evidence type="ECO:0000256" key="7">
    <source>
        <dbReference type="ARBA" id="ARBA00023054"/>
    </source>
</evidence>
<dbReference type="InterPro" id="IPR045242">
    <property type="entry name" value="Syntaxin"/>
</dbReference>
<sequence>MSFRDLEAGRPPRHQQRQQQQDPPQALASGIFQINTAVSSFSRLVNSLGTPKDTLELRDRLHKTRLHIGVLVKDTSAKFKQAASETDQHLEVSAARKITDAKLAKDFQLVFREFQKVQRLSVERETTYAPFVPKEVLPSSYDAHELDISSSRTPEQRALLLESKRQEVVPVDEIIHIEASIEEIEVNEIYKDLAVLVHKQGAMIDNFSSNIERSHAETIQATSQLAKAAMTQKSGSSLTCLLLLIFGVVLLIVIVVIVA</sequence>
<dbReference type="Pfam" id="PF14523">
    <property type="entry name" value="Syntaxin_2"/>
    <property type="match status" value="1"/>
</dbReference>
<proteinExistence type="inferred from homology"/>
<dbReference type="SMART" id="SM00503">
    <property type="entry name" value="SynN"/>
    <property type="match status" value="1"/>
</dbReference>
<evidence type="ECO:0000256" key="5">
    <source>
        <dbReference type="ARBA" id="ARBA00022927"/>
    </source>
</evidence>
<dbReference type="GO" id="GO:0006906">
    <property type="term" value="P:vesicle fusion"/>
    <property type="evidence" value="ECO:0007669"/>
    <property type="project" value="TreeGrafter"/>
</dbReference>
<keyword evidence="7" id="KW-0175">Coiled coil</keyword>
<dbReference type="CDD" id="cd15840">
    <property type="entry name" value="SNARE_Qa"/>
    <property type="match status" value="1"/>
</dbReference>
<dbReference type="GO" id="GO:0006886">
    <property type="term" value="P:intracellular protein transport"/>
    <property type="evidence" value="ECO:0007669"/>
    <property type="project" value="TreeGrafter"/>
</dbReference>
<organism evidence="12 13">
    <name type="scientific">Carya illinoinensis</name>
    <name type="common">Pecan</name>
    <dbReference type="NCBI Taxonomy" id="32201"/>
    <lineage>
        <taxon>Eukaryota</taxon>
        <taxon>Viridiplantae</taxon>
        <taxon>Streptophyta</taxon>
        <taxon>Embryophyta</taxon>
        <taxon>Tracheophyta</taxon>
        <taxon>Spermatophyta</taxon>
        <taxon>Magnoliopsida</taxon>
        <taxon>eudicotyledons</taxon>
        <taxon>Gunneridae</taxon>
        <taxon>Pentapetalae</taxon>
        <taxon>rosids</taxon>
        <taxon>fabids</taxon>
        <taxon>Fagales</taxon>
        <taxon>Juglandaceae</taxon>
        <taxon>Carya</taxon>
    </lineage>
</organism>
<evidence type="ECO:0000256" key="1">
    <source>
        <dbReference type="ARBA" id="ARBA00004211"/>
    </source>
</evidence>
<evidence type="ECO:0000256" key="2">
    <source>
        <dbReference type="ARBA" id="ARBA00009063"/>
    </source>
</evidence>
<gene>
    <name evidence="12" type="ORF">CIPAW_05G216600</name>
</gene>
<keyword evidence="10" id="KW-1133">Transmembrane helix</keyword>
<comment type="similarity">
    <text evidence="2">Belongs to the syntaxin family.</text>
</comment>
<dbReference type="GO" id="GO:0031201">
    <property type="term" value="C:SNARE complex"/>
    <property type="evidence" value="ECO:0007669"/>
    <property type="project" value="TreeGrafter"/>
</dbReference>
<evidence type="ECO:0000256" key="4">
    <source>
        <dbReference type="ARBA" id="ARBA00022692"/>
    </source>
</evidence>
<dbReference type="InterPro" id="IPR000727">
    <property type="entry name" value="T_SNARE_dom"/>
</dbReference>
<dbReference type="FunFam" id="1.20.58.70:FF:000004">
    <property type="entry name" value="Syntaxin-22 like"/>
    <property type="match status" value="1"/>
</dbReference>
<comment type="subcellular location">
    <subcellularLocation>
        <location evidence="1">Membrane</location>
        <topology evidence="1">Single-pass type IV membrane protein</topology>
    </subcellularLocation>
</comment>
<dbReference type="GO" id="GO:0000149">
    <property type="term" value="F:SNARE binding"/>
    <property type="evidence" value="ECO:0007669"/>
    <property type="project" value="TreeGrafter"/>
</dbReference>
<accession>A0A8T1QMW4</accession>
<name>A0A8T1QMW4_CARIL</name>
<dbReference type="PROSITE" id="PS50192">
    <property type="entry name" value="T_SNARE"/>
    <property type="match status" value="1"/>
</dbReference>
<evidence type="ECO:0000256" key="9">
    <source>
        <dbReference type="SAM" id="MobiDB-lite"/>
    </source>
</evidence>
<keyword evidence="4 10" id="KW-0812">Transmembrane</keyword>
<dbReference type="PANTHER" id="PTHR19957:SF38">
    <property type="entry name" value="LD27581P"/>
    <property type="match status" value="1"/>
</dbReference>
<evidence type="ECO:0000259" key="11">
    <source>
        <dbReference type="PROSITE" id="PS50192"/>
    </source>
</evidence>
<feature type="compositionally biased region" description="Basic and acidic residues" evidence="9">
    <location>
        <begin position="1"/>
        <end position="10"/>
    </location>
</feature>
<keyword evidence="8 10" id="KW-0472">Membrane</keyword>
<dbReference type="PANTHER" id="PTHR19957">
    <property type="entry name" value="SYNTAXIN"/>
    <property type="match status" value="1"/>
</dbReference>
<keyword evidence="3" id="KW-0813">Transport</keyword>
<dbReference type="GO" id="GO:0012505">
    <property type="term" value="C:endomembrane system"/>
    <property type="evidence" value="ECO:0007669"/>
    <property type="project" value="TreeGrafter"/>
</dbReference>
<evidence type="ECO:0000256" key="6">
    <source>
        <dbReference type="ARBA" id="ARBA00022990"/>
    </source>
</evidence>
<reference evidence="12" key="1">
    <citation type="submission" date="2020-12" db="EMBL/GenBank/DDBJ databases">
        <title>WGS assembly of Carya illinoinensis cv. Pawnee.</title>
        <authorList>
            <person name="Platts A."/>
            <person name="Shu S."/>
            <person name="Wright S."/>
            <person name="Barry K."/>
            <person name="Edger P."/>
            <person name="Pires J.C."/>
            <person name="Schmutz J."/>
        </authorList>
    </citation>
    <scope>NUCLEOTIDE SEQUENCE</scope>
    <source>
        <tissue evidence="12">Leaf</tissue>
    </source>
</reference>
<dbReference type="InterPro" id="IPR006011">
    <property type="entry name" value="Syntaxin_N"/>
</dbReference>
<feature type="domain" description="T-SNARE coiled-coil homology" evidence="11">
    <location>
        <begin position="185"/>
        <end position="228"/>
    </location>
</feature>
<dbReference type="Pfam" id="PF05739">
    <property type="entry name" value="SNARE"/>
    <property type="match status" value="1"/>
</dbReference>
<feature type="region of interest" description="Disordered" evidence="9">
    <location>
        <begin position="1"/>
        <end position="24"/>
    </location>
</feature>
<keyword evidence="5" id="KW-0653">Protein transport</keyword>
<evidence type="ECO:0000256" key="3">
    <source>
        <dbReference type="ARBA" id="ARBA00022448"/>
    </source>
</evidence>
<protein>
    <recommendedName>
        <fullName evidence="11">t-SNARE coiled-coil homology domain-containing protein</fullName>
    </recommendedName>
</protein>
<feature type="transmembrane region" description="Helical" evidence="10">
    <location>
        <begin position="238"/>
        <end position="258"/>
    </location>
</feature>
<evidence type="ECO:0000256" key="10">
    <source>
        <dbReference type="SAM" id="Phobius"/>
    </source>
</evidence>
<dbReference type="EMBL" id="CM031813">
    <property type="protein sequence ID" value="KAG6655444.1"/>
    <property type="molecule type" value="Genomic_DNA"/>
</dbReference>
<dbReference type="GO" id="GO:0005484">
    <property type="term" value="F:SNAP receptor activity"/>
    <property type="evidence" value="ECO:0007669"/>
    <property type="project" value="TreeGrafter"/>
</dbReference>
<evidence type="ECO:0000313" key="13">
    <source>
        <dbReference type="Proteomes" id="UP000811609"/>
    </source>
</evidence>
<dbReference type="GO" id="GO:0048278">
    <property type="term" value="P:vesicle docking"/>
    <property type="evidence" value="ECO:0007669"/>
    <property type="project" value="TreeGrafter"/>
</dbReference>